<accession>A0A9P0LVI5</accession>
<organism evidence="1 2">
    <name type="scientific">Acanthoscelides obtectus</name>
    <name type="common">Bean weevil</name>
    <name type="synonym">Bruchus obtectus</name>
    <dbReference type="NCBI Taxonomy" id="200917"/>
    <lineage>
        <taxon>Eukaryota</taxon>
        <taxon>Metazoa</taxon>
        <taxon>Ecdysozoa</taxon>
        <taxon>Arthropoda</taxon>
        <taxon>Hexapoda</taxon>
        <taxon>Insecta</taxon>
        <taxon>Pterygota</taxon>
        <taxon>Neoptera</taxon>
        <taxon>Endopterygota</taxon>
        <taxon>Coleoptera</taxon>
        <taxon>Polyphaga</taxon>
        <taxon>Cucujiformia</taxon>
        <taxon>Chrysomeloidea</taxon>
        <taxon>Chrysomelidae</taxon>
        <taxon>Bruchinae</taxon>
        <taxon>Bruchini</taxon>
        <taxon>Acanthoscelides</taxon>
    </lineage>
</organism>
<keyword evidence="2" id="KW-1185">Reference proteome</keyword>
<evidence type="ECO:0000313" key="2">
    <source>
        <dbReference type="Proteomes" id="UP001152888"/>
    </source>
</evidence>
<dbReference type="Gene3D" id="3.60.10.10">
    <property type="entry name" value="Endonuclease/exonuclease/phosphatase"/>
    <property type="match status" value="1"/>
</dbReference>
<name>A0A9P0LVI5_ACAOB</name>
<proteinExistence type="predicted"/>
<protein>
    <submittedName>
        <fullName evidence="1">Uncharacterized protein</fullName>
    </submittedName>
</protein>
<dbReference type="OrthoDB" id="414730at2759"/>
<evidence type="ECO:0000313" key="1">
    <source>
        <dbReference type="EMBL" id="CAH1999354.1"/>
    </source>
</evidence>
<gene>
    <name evidence="1" type="ORF">ACAOBT_LOCUS24912</name>
</gene>
<comment type="caution">
    <text evidence="1">The sequence shown here is derived from an EMBL/GenBank/DDBJ whole genome shotgun (WGS) entry which is preliminary data.</text>
</comment>
<dbReference type="Proteomes" id="UP001152888">
    <property type="component" value="Unassembled WGS sequence"/>
</dbReference>
<dbReference type="EMBL" id="CAKOFQ010007361">
    <property type="protein sequence ID" value="CAH1999354.1"/>
    <property type="molecule type" value="Genomic_DNA"/>
</dbReference>
<dbReference type="InterPro" id="IPR036691">
    <property type="entry name" value="Endo/exonu/phosph_ase_sf"/>
</dbReference>
<reference evidence="1" key="1">
    <citation type="submission" date="2022-03" db="EMBL/GenBank/DDBJ databases">
        <authorList>
            <person name="Sayadi A."/>
        </authorList>
    </citation>
    <scope>NUCLEOTIDE SEQUENCE</scope>
</reference>
<sequence>MPLHSRCAIYVKCELAAKSIPFINHQSEEKHIEVCGITLQINGLEEKITVICLYRSPSGEVSTFLGNLTNILDRIGTIWRMFQ</sequence>
<dbReference type="AlphaFoldDB" id="A0A9P0LVI5"/>